<dbReference type="InterPro" id="IPR027417">
    <property type="entry name" value="P-loop_NTPase"/>
</dbReference>
<evidence type="ECO:0000259" key="1">
    <source>
        <dbReference type="SMART" id="SM00382"/>
    </source>
</evidence>
<dbReference type="EMBL" id="SOZE01000009">
    <property type="protein sequence ID" value="TFF37699.1"/>
    <property type="molecule type" value="Genomic_DNA"/>
</dbReference>
<evidence type="ECO:0000313" key="2">
    <source>
        <dbReference type="EMBL" id="TFF37699.1"/>
    </source>
</evidence>
<dbReference type="Pfam" id="PF18860">
    <property type="entry name" value="AbiJ_NTD3"/>
    <property type="match status" value="1"/>
</dbReference>
<dbReference type="Pfam" id="PF13175">
    <property type="entry name" value="AAA_15"/>
    <property type="match status" value="1"/>
</dbReference>
<dbReference type="InterPro" id="IPR003593">
    <property type="entry name" value="AAA+_ATPase"/>
</dbReference>
<dbReference type="AlphaFoldDB" id="A0A4Y8SF73"/>
<dbReference type="InterPro" id="IPR041427">
    <property type="entry name" value="AbiJ-NTD3"/>
</dbReference>
<organism evidence="2 3">
    <name type="scientific">Mucilaginibacter psychrotolerans</name>
    <dbReference type="NCBI Taxonomy" id="1524096"/>
    <lineage>
        <taxon>Bacteria</taxon>
        <taxon>Pseudomonadati</taxon>
        <taxon>Bacteroidota</taxon>
        <taxon>Sphingobacteriia</taxon>
        <taxon>Sphingobacteriales</taxon>
        <taxon>Sphingobacteriaceae</taxon>
        <taxon>Mucilaginibacter</taxon>
    </lineage>
</organism>
<protein>
    <recommendedName>
        <fullName evidence="1">AAA+ ATPase domain-containing protein</fullName>
    </recommendedName>
</protein>
<reference evidence="2 3" key="1">
    <citation type="journal article" date="2017" name="Int. J. Syst. Evol. Microbiol.">
        <title>Mucilaginibacterpsychrotolerans sp. nov., isolated from peatlands.</title>
        <authorList>
            <person name="Deng Y."/>
            <person name="Shen L."/>
            <person name="Xu B."/>
            <person name="Liu Y."/>
            <person name="Gu Z."/>
            <person name="Liu H."/>
            <person name="Zhou Y."/>
        </authorList>
    </citation>
    <scope>NUCLEOTIDE SEQUENCE [LARGE SCALE GENOMIC DNA]</scope>
    <source>
        <strain evidence="2 3">NH7-4</strain>
    </source>
</reference>
<dbReference type="SUPFAM" id="SSF52540">
    <property type="entry name" value="P-loop containing nucleoside triphosphate hydrolases"/>
    <property type="match status" value="1"/>
</dbReference>
<dbReference type="OrthoDB" id="9815944at2"/>
<accession>A0A4Y8SF73</accession>
<dbReference type="Gene3D" id="3.40.50.300">
    <property type="entry name" value="P-loop containing nucleotide triphosphate hydrolases"/>
    <property type="match status" value="1"/>
</dbReference>
<dbReference type="Proteomes" id="UP000297540">
    <property type="component" value="Unassembled WGS sequence"/>
</dbReference>
<proteinExistence type="predicted"/>
<keyword evidence="3" id="KW-1185">Reference proteome</keyword>
<dbReference type="InterPro" id="IPR051396">
    <property type="entry name" value="Bact_Antivir_Def_Nuclease"/>
</dbReference>
<evidence type="ECO:0000313" key="3">
    <source>
        <dbReference type="Proteomes" id="UP000297540"/>
    </source>
</evidence>
<dbReference type="PANTHER" id="PTHR43581:SF4">
    <property type="entry name" value="ATP_GTP PHOSPHATASE"/>
    <property type="match status" value="1"/>
</dbReference>
<dbReference type="RefSeq" id="WP_133230690.1">
    <property type="nucleotide sequence ID" value="NZ_SOZE01000009.1"/>
</dbReference>
<dbReference type="SMART" id="SM00382">
    <property type="entry name" value="AAA"/>
    <property type="match status" value="1"/>
</dbReference>
<dbReference type="PANTHER" id="PTHR43581">
    <property type="entry name" value="ATP/GTP PHOSPHATASE"/>
    <property type="match status" value="1"/>
</dbReference>
<gene>
    <name evidence="2" type="ORF">E2R66_11060</name>
</gene>
<sequence>MEQLSDQIKLKILQTILAQRDFLGVYSNRDEGIIDFLNLIWPLKELPSDDSRYNDAEGDAYQHLVNNNDWEYDYVFTTRFDLLGQDEQKFIKFLEAVVSPGVRGDRGQVVRYVSLINQMLLQTQVILVLMSYSDGLPVYGVQTRQQVSDRPQDIPPNQIPFFHSQSTATKTYPHFYLSHDKWDDYHHRTTFGLVFVASKFNTTKIGGVKIMKRDTLITAEALPDTFIALPEDFCSLGQEEEYYANMVSNFRDMYQSILLALRDVALYPKIQEAFELDDVYKTSLIRYNEAEQLARTIRFRLGGYEPGDWYKFTYRYTLPYAKEPLDITFDFDTEDFVKHRVFALIGKNGTGKTQVLSTLANELSKTNPDNLYPRKPLYSKVFTVSYSIFDHFQIPESDAAFNYVYCGIKKPGGGFLSEEEIMERTLSQAEKISYKSVTVEWRSILANFVPGDLLAEIFTGSASRTLFQPQNFAAFYQKLSSGQNILVLIISEILAQIRYNSMILYDEPETHLHPNAITLLMNTIFDLVEQFDSYCILATHSPLVIQEILARNVIVLERDQDVAYIRQMERESFGENLTVITEDVFGNRNIDKHHLSLIRSLVNENGNYESIAEMLASKNLPLNLNTRLYIKGLIKERDEES</sequence>
<comment type="caution">
    <text evidence="2">The sequence shown here is derived from an EMBL/GenBank/DDBJ whole genome shotgun (WGS) entry which is preliminary data.</text>
</comment>
<feature type="domain" description="AAA+ ATPase" evidence="1">
    <location>
        <begin position="338"/>
        <end position="569"/>
    </location>
</feature>
<name>A0A4Y8SF73_9SPHI</name>
<dbReference type="InterPro" id="IPR041685">
    <property type="entry name" value="AAA_GajA/Old/RecF-like"/>
</dbReference>